<dbReference type="RefSeq" id="WP_004903216.1">
    <property type="nucleotide sequence ID" value="NZ_BJJW01000006.1"/>
</dbReference>
<protein>
    <submittedName>
        <fullName evidence="4">TetR family transcriptional regulator</fullName>
    </submittedName>
</protein>
<dbReference type="PANTHER" id="PTHR43479">
    <property type="entry name" value="ACREF/ENVCD OPERON REPRESSOR-RELATED"/>
    <property type="match status" value="1"/>
</dbReference>
<reference evidence="4 5" key="1">
    <citation type="submission" date="2019-04" db="EMBL/GenBank/DDBJ databases">
        <title>A pseudo-fructophilic Leuconostoc citreum strain F192-5 isolated from peel of satsuma mandarin: the first report for isolation and characterization of strain-dependent fructophilic-like characteristics.</title>
        <authorList>
            <person name="Maeno S."/>
            <person name="Tanizawa Y."/>
            <person name="Kajikawa A."/>
            <person name="Kanesaki Y."/>
            <person name="Kubota E."/>
            <person name="Arita M."/>
            <person name="Leon D."/>
            <person name="Endo A."/>
        </authorList>
    </citation>
    <scope>NUCLEOTIDE SEQUENCE [LARGE SCALE GENOMIC DNA]</scope>
    <source>
        <strain evidence="4 5">F192-5</strain>
    </source>
</reference>
<comment type="caution">
    <text evidence="4">The sequence shown here is derived from an EMBL/GenBank/DDBJ whole genome shotgun (WGS) entry which is preliminary data.</text>
</comment>
<dbReference type="PROSITE" id="PS50977">
    <property type="entry name" value="HTH_TETR_2"/>
    <property type="match status" value="1"/>
</dbReference>
<feature type="DNA-binding region" description="H-T-H motif" evidence="2">
    <location>
        <begin position="32"/>
        <end position="51"/>
    </location>
</feature>
<dbReference type="Pfam" id="PF00440">
    <property type="entry name" value="TetR_N"/>
    <property type="match status" value="1"/>
</dbReference>
<dbReference type="Gene3D" id="1.10.357.10">
    <property type="entry name" value="Tetracycline Repressor, domain 2"/>
    <property type="match status" value="1"/>
</dbReference>
<evidence type="ECO:0000259" key="3">
    <source>
        <dbReference type="PROSITE" id="PS50977"/>
    </source>
</evidence>
<dbReference type="PANTHER" id="PTHR43479:SF7">
    <property type="entry name" value="TETR-FAMILY TRANSCRIPTIONAL REGULATOR"/>
    <property type="match status" value="1"/>
</dbReference>
<organism evidence="4 5">
    <name type="scientific">Leuconostoc citreum</name>
    <dbReference type="NCBI Taxonomy" id="33964"/>
    <lineage>
        <taxon>Bacteria</taxon>
        <taxon>Bacillati</taxon>
        <taxon>Bacillota</taxon>
        <taxon>Bacilli</taxon>
        <taxon>Lactobacillales</taxon>
        <taxon>Lactobacillaceae</taxon>
        <taxon>Leuconostoc</taxon>
    </lineage>
</organism>
<keyword evidence="1 2" id="KW-0238">DNA-binding</keyword>
<dbReference type="InterPro" id="IPR001647">
    <property type="entry name" value="HTH_TetR"/>
</dbReference>
<evidence type="ECO:0000313" key="4">
    <source>
        <dbReference type="EMBL" id="GDZ84022.1"/>
    </source>
</evidence>
<gene>
    <name evidence="4" type="ORF">LCIT_12640</name>
</gene>
<evidence type="ECO:0000256" key="2">
    <source>
        <dbReference type="PROSITE-ProRule" id="PRU00335"/>
    </source>
</evidence>
<feature type="domain" description="HTH tetR-type" evidence="3">
    <location>
        <begin position="9"/>
        <end position="69"/>
    </location>
</feature>
<sequence length="203" mass="23669">MDGHQKLALQSKQWLLEALFELLKNQTFQTISVTAIADKAGVSRRTFYRLYKDKYDLLDYYSDQCVQRYVSQLNAQNGRQMSFEDIVNLFLNFWWQDRQVVKILIDRGMFHVISTRLSSHSGKLYTKYSAPWHIEGTPQEINFVTAFSFGGLWQLLETWLASDEPVMPEQVAKTLIASMQRLGDVGNFTAYMTQDETKKPFQK</sequence>
<dbReference type="Proteomes" id="UP000323274">
    <property type="component" value="Unassembled WGS sequence"/>
</dbReference>
<dbReference type="InterPro" id="IPR009057">
    <property type="entry name" value="Homeodomain-like_sf"/>
</dbReference>
<dbReference type="EMBL" id="BJJW01000006">
    <property type="protein sequence ID" value="GDZ84022.1"/>
    <property type="molecule type" value="Genomic_DNA"/>
</dbReference>
<dbReference type="SUPFAM" id="SSF46689">
    <property type="entry name" value="Homeodomain-like"/>
    <property type="match status" value="1"/>
</dbReference>
<dbReference type="GeneID" id="61102633"/>
<dbReference type="InterPro" id="IPR050624">
    <property type="entry name" value="HTH-type_Tx_Regulator"/>
</dbReference>
<dbReference type="AlphaFoldDB" id="A0A5A5U208"/>
<accession>A0A5A5U208</accession>
<dbReference type="GO" id="GO:0003677">
    <property type="term" value="F:DNA binding"/>
    <property type="evidence" value="ECO:0007669"/>
    <property type="project" value="UniProtKB-UniRule"/>
</dbReference>
<proteinExistence type="predicted"/>
<evidence type="ECO:0000256" key="1">
    <source>
        <dbReference type="ARBA" id="ARBA00023125"/>
    </source>
</evidence>
<name>A0A5A5U208_LEUCI</name>
<evidence type="ECO:0000313" key="5">
    <source>
        <dbReference type="Proteomes" id="UP000323274"/>
    </source>
</evidence>